<dbReference type="AlphaFoldDB" id="A0AAE0VLL7"/>
<dbReference type="EMBL" id="JAEAOA010002087">
    <property type="protein sequence ID" value="KAK3582793.1"/>
    <property type="molecule type" value="Genomic_DNA"/>
</dbReference>
<sequence>MKRMRKESSIDRARESELRLESDLHEMADVVKKPSNGVLSDQHEYRNAGLSDSRLPAYDNRNVGLMQSPVAQILSTTVPTVVCEADKGETREKKIVENENETNLNRQSDKRNSPPKTHDMNTVNDVNTNSKPIQVRISNMAFSEVKRNPKTKFLLLSRIKADLPRKS</sequence>
<protein>
    <submittedName>
        <fullName evidence="2">Uncharacterized protein</fullName>
    </submittedName>
</protein>
<evidence type="ECO:0000256" key="1">
    <source>
        <dbReference type="SAM" id="MobiDB-lite"/>
    </source>
</evidence>
<evidence type="ECO:0000313" key="3">
    <source>
        <dbReference type="Proteomes" id="UP001195483"/>
    </source>
</evidence>
<feature type="compositionally biased region" description="Polar residues" evidence="1">
    <location>
        <begin position="120"/>
        <end position="131"/>
    </location>
</feature>
<reference evidence="2" key="2">
    <citation type="journal article" date="2021" name="Genome Biol. Evol.">
        <title>Developing a high-quality reference genome for a parasitic bivalve with doubly uniparental inheritance (Bivalvia: Unionida).</title>
        <authorList>
            <person name="Smith C.H."/>
        </authorList>
    </citation>
    <scope>NUCLEOTIDE SEQUENCE</scope>
    <source>
        <strain evidence="2">CHS0354</strain>
        <tissue evidence="2">Mantle</tissue>
    </source>
</reference>
<reference evidence="2" key="3">
    <citation type="submission" date="2023-05" db="EMBL/GenBank/DDBJ databases">
        <authorList>
            <person name="Smith C.H."/>
        </authorList>
    </citation>
    <scope>NUCLEOTIDE SEQUENCE</scope>
    <source>
        <strain evidence="2">CHS0354</strain>
        <tissue evidence="2">Mantle</tissue>
    </source>
</reference>
<feature type="region of interest" description="Disordered" evidence="1">
    <location>
        <begin position="92"/>
        <end position="131"/>
    </location>
</feature>
<reference evidence="2" key="1">
    <citation type="journal article" date="2021" name="Genome Biol. Evol.">
        <title>A High-Quality Reference Genome for a Parasitic Bivalve with Doubly Uniparental Inheritance (Bivalvia: Unionida).</title>
        <authorList>
            <person name="Smith C.H."/>
        </authorList>
    </citation>
    <scope>NUCLEOTIDE SEQUENCE</scope>
    <source>
        <strain evidence="2">CHS0354</strain>
    </source>
</reference>
<accession>A0AAE0VLL7</accession>
<dbReference type="Proteomes" id="UP001195483">
    <property type="component" value="Unassembled WGS sequence"/>
</dbReference>
<name>A0AAE0VLL7_9BIVA</name>
<organism evidence="2 3">
    <name type="scientific">Potamilus streckersoni</name>
    <dbReference type="NCBI Taxonomy" id="2493646"/>
    <lineage>
        <taxon>Eukaryota</taxon>
        <taxon>Metazoa</taxon>
        <taxon>Spiralia</taxon>
        <taxon>Lophotrochozoa</taxon>
        <taxon>Mollusca</taxon>
        <taxon>Bivalvia</taxon>
        <taxon>Autobranchia</taxon>
        <taxon>Heteroconchia</taxon>
        <taxon>Palaeoheterodonta</taxon>
        <taxon>Unionida</taxon>
        <taxon>Unionoidea</taxon>
        <taxon>Unionidae</taxon>
        <taxon>Ambleminae</taxon>
        <taxon>Lampsilini</taxon>
        <taxon>Potamilus</taxon>
    </lineage>
</organism>
<proteinExistence type="predicted"/>
<gene>
    <name evidence="2" type="ORF">CHS0354_035729</name>
</gene>
<feature type="compositionally biased region" description="Basic and acidic residues" evidence="1">
    <location>
        <begin position="107"/>
        <end position="119"/>
    </location>
</feature>
<keyword evidence="3" id="KW-1185">Reference proteome</keyword>
<comment type="caution">
    <text evidence="2">The sequence shown here is derived from an EMBL/GenBank/DDBJ whole genome shotgun (WGS) entry which is preliminary data.</text>
</comment>
<evidence type="ECO:0000313" key="2">
    <source>
        <dbReference type="EMBL" id="KAK3582793.1"/>
    </source>
</evidence>